<accession>A0ABS2G3W5</accession>
<dbReference type="InterPro" id="IPR010861">
    <property type="entry name" value="DUF1492"/>
</dbReference>
<dbReference type="Proteomes" id="UP000728968">
    <property type="component" value="Unassembled WGS sequence"/>
</dbReference>
<dbReference type="EMBL" id="JACJLT010000098">
    <property type="protein sequence ID" value="MBM6875782.1"/>
    <property type="molecule type" value="Genomic_DNA"/>
</dbReference>
<dbReference type="Pfam" id="PF07374">
    <property type="entry name" value="DUF1492"/>
    <property type="match status" value="1"/>
</dbReference>
<dbReference type="SUPFAM" id="SSF88659">
    <property type="entry name" value="Sigma3 and sigma4 domains of RNA polymerase sigma factors"/>
    <property type="match status" value="1"/>
</dbReference>
<protein>
    <submittedName>
        <fullName evidence="1">DUF1492 domain-containing protein</fullName>
    </submittedName>
</protein>
<organism evidence="1 2">
    <name type="scientific">Fusobacterium mortiferum</name>
    <dbReference type="NCBI Taxonomy" id="850"/>
    <lineage>
        <taxon>Bacteria</taxon>
        <taxon>Fusobacteriati</taxon>
        <taxon>Fusobacteriota</taxon>
        <taxon>Fusobacteriia</taxon>
        <taxon>Fusobacteriales</taxon>
        <taxon>Fusobacteriaceae</taxon>
        <taxon>Fusobacterium</taxon>
    </lineage>
</organism>
<sequence length="133" mass="15832">MDKKRYLKRGYRINLEIESKKEVLEELKANLDGIKAIQLTEKVQGGDTPSDNAMFNRINKLMEVEKDLASLYDIQVELNEKINKVEDFNERMVLRYRYILNYTWEQISEKMGYSTRQVIRIHGEALKNFEICH</sequence>
<reference evidence="1 2" key="1">
    <citation type="journal article" date="2021" name="Sci. Rep.">
        <title>The distribution of antibiotic resistance genes in chicken gut microbiota commensals.</title>
        <authorList>
            <person name="Juricova H."/>
            <person name="Matiasovicova J."/>
            <person name="Kubasova T."/>
            <person name="Cejkova D."/>
            <person name="Rychlik I."/>
        </authorList>
    </citation>
    <scope>NUCLEOTIDE SEQUENCE [LARGE SCALE GENOMIC DNA]</scope>
    <source>
        <strain evidence="1 2">An425</strain>
    </source>
</reference>
<keyword evidence="2" id="KW-1185">Reference proteome</keyword>
<evidence type="ECO:0000313" key="1">
    <source>
        <dbReference type="EMBL" id="MBM6875782.1"/>
    </source>
</evidence>
<gene>
    <name evidence="1" type="ORF">H6A04_08995</name>
</gene>
<comment type="caution">
    <text evidence="1">The sequence shown here is derived from an EMBL/GenBank/DDBJ whole genome shotgun (WGS) entry which is preliminary data.</text>
</comment>
<evidence type="ECO:0000313" key="2">
    <source>
        <dbReference type="Proteomes" id="UP000728968"/>
    </source>
</evidence>
<dbReference type="RefSeq" id="WP_204716505.1">
    <property type="nucleotide sequence ID" value="NZ_JACJLT010000098.1"/>
</dbReference>
<dbReference type="InterPro" id="IPR013324">
    <property type="entry name" value="RNA_pol_sigma_r3/r4-like"/>
</dbReference>
<name>A0ABS2G3W5_FUSMR</name>
<dbReference type="Gene3D" id="1.20.140.160">
    <property type="match status" value="1"/>
</dbReference>
<proteinExistence type="predicted"/>